<dbReference type="Proteomes" id="UP000595823">
    <property type="component" value="Chromosome"/>
</dbReference>
<feature type="domain" description="Spore germination GerAC-like C-terminal" evidence="8">
    <location>
        <begin position="229"/>
        <end position="396"/>
    </location>
</feature>
<gene>
    <name evidence="10" type="ORF">HUG15_21845</name>
</gene>
<dbReference type="InterPro" id="IPR046953">
    <property type="entry name" value="Spore_GerAC-like_C"/>
</dbReference>
<dbReference type="PANTHER" id="PTHR35789:SF1">
    <property type="entry name" value="SPORE GERMINATION PROTEIN B3"/>
    <property type="match status" value="1"/>
</dbReference>
<dbReference type="GO" id="GO:0016020">
    <property type="term" value="C:membrane"/>
    <property type="evidence" value="ECO:0007669"/>
    <property type="project" value="UniProtKB-SubCell"/>
</dbReference>
<dbReference type="GO" id="GO:0009847">
    <property type="term" value="P:spore germination"/>
    <property type="evidence" value="ECO:0007669"/>
    <property type="project" value="InterPro"/>
</dbReference>
<evidence type="ECO:0000313" key="11">
    <source>
        <dbReference type="Proteomes" id="UP000595823"/>
    </source>
</evidence>
<dbReference type="NCBIfam" id="TIGR02887">
    <property type="entry name" value="spore_ger_x_C"/>
    <property type="match status" value="1"/>
</dbReference>
<evidence type="ECO:0000256" key="6">
    <source>
        <dbReference type="ARBA" id="ARBA00023139"/>
    </source>
</evidence>
<sequence length="401" mass="45075">MHVGGKRLVLFPLMILFLTLAGCWDSNDIETRANVLALAIDDVKDKAEAEEYKISHDEDAPKTEMIRVTAQIAIPGEVPLGPPMGDEGESEPVWVLSVVGHSLGDAISNLQQEVADQLFLGQLRVIVINEDVAKKGVDRFNESLRRNPEIRRNAWMVVSQEEAAQYMDMAPELEDVPTLYLANVVDNAISLGKFPEDYMGLFWRMISSKGQDGFLPYLRIKGPEEIQVNGLAYFKGDQMMGHTDPVDIGTFMGLIDYTQGGYEFFASIPGTDADVFIDTESRDTKMKTEIKEGKPRVNVSIRYELVITEKAGRNAIDDSQIIKDIEERAKKDNNEAAKRFINEMQAEKSDIFGFGEYIRAKHPGYWNQAIGTKEKWQEVFQDIDVNVDVSSNIRRVDTGAR</sequence>
<name>A0A7T6Z712_9BACI</name>
<keyword evidence="6" id="KW-0564">Palmitate</keyword>
<keyword evidence="3" id="KW-0309">Germination</keyword>
<evidence type="ECO:0000256" key="1">
    <source>
        <dbReference type="ARBA" id="ARBA00004635"/>
    </source>
</evidence>
<dbReference type="AlphaFoldDB" id="A0A7T6Z712"/>
<evidence type="ECO:0000313" key="10">
    <source>
        <dbReference type="EMBL" id="QQK77961.1"/>
    </source>
</evidence>
<evidence type="ECO:0000256" key="4">
    <source>
        <dbReference type="ARBA" id="ARBA00022729"/>
    </source>
</evidence>
<keyword evidence="4" id="KW-0732">Signal</keyword>
<evidence type="ECO:0000256" key="3">
    <source>
        <dbReference type="ARBA" id="ARBA00022544"/>
    </source>
</evidence>
<keyword evidence="7" id="KW-0449">Lipoprotein</keyword>
<feature type="domain" description="Spore germination protein N-terminal" evidence="9">
    <location>
        <begin position="25"/>
        <end position="220"/>
    </location>
</feature>
<dbReference type="RefSeq" id="WP_200125801.1">
    <property type="nucleotide sequence ID" value="NZ_CP054705.1"/>
</dbReference>
<dbReference type="PROSITE" id="PS51257">
    <property type="entry name" value="PROKAR_LIPOPROTEIN"/>
    <property type="match status" value="1"/>
</dbReference>
<protein>
    <submittedName>
        <fullName evidence="10">Ger(X)C family spore germination protein</fullName>
    </submittedName>
</protein>
<organism evidence="10 11">
    <name type="scientific">Salicibibacter cibarius</name>
    <dbReference type="NCBI Taxonomy" id="2743000"/>
    <lineage>
        <taxon>Bacteria</taxon>
        <taxon>Bacillati</taxon>
        <taxon>Bacillota</taxon>
        <taxon>Bacilli</taxon>
        <taxon>Bacillales</taxon>
        <taxon>Bacillaceae</taxon>
        <taxon>Salicibibacter</taxon>
    </lineage>
</organism>
<dbReference type="Pfam" id="PF05504">
    <property type="entry name" value="Spore_GerAC"/>
    <property type="match status" value="1"/>
</dbReference>
<dbReference type="InterPro" id="IPR057336">
    <property type="entry name" value="GerAC_N"/>
</dbReference>
<keyword evidence="5" id="KW-0472">Membrane</keyword>
<dbReference type="Gene3D" id="3.30.300.210">
    <property type="entry name" value="Nutrient germinant receptor protein C, domain 3"/>
    <property type="match status" value="1"/>
</dbReference>
<keyword evidence="11" id="KW-1185">Reference proteome</keyword>
<evidence type="ECO:0000259" key="9">
    <source>
        <dbReference type="Pfam" id="PF25198"/>
    </source>
</evidence>
<comment type="similarity">
    <text evidence="2">Belongs to the GerABKC lipoprotein family.</text>
</comment>
<reference evidence="10 11" key="1">
    <citation type="submission" date="2020-06" db="EMBL/GenBank/DDBJ databases">
        <title>Genomic analysis of Salicibibacter sp. NKC5-3.</title>
        <authorList>
            <person name="Oh Y.J."/>
        </authorList>
    </citation>
    <scope>NUCLEOTIDE SEQUENCE [LARGE SCALE GENOMIC DNA]</scope>
    <source>
        <strain evidence="10 11">NKC5-3</strain>
    </source>
</reference>
<dbReference type="EMBL" id="CP054705">
    <property type="protein sequence ID" value="QQK77961.1"/>
    <property type="molecule type" value="Genomic_DNA"/>
</dbReference>
<dbReference type="InterPro" id="IPR008844">
    <property type="entry name" value="Spore_GerAC-like"/>
</dbReference>
<proteinExistence type="inferred from homology"/>
<accession>A0A7T6Z712</accession>
<dbReference type="PANTHER" id="PTHR35789">
    <property type="entry name" value="SPORE GERMINATION PROTEIN B3"/>
    <property type="match status" value="1"/>
</dbReference>
<evidence type="ECO:0000256" key="2">
    <source>
        <dbReference type="ARBA" id="ARBA00007886"/>
    </source>
</evidence>
<dbReference type="InterPro" id="IPR038501">
    <property type="entry name" value="Spore_GerAC_C_sf"/>
</dbReference>
<dbReference type="KEGG" id="scia:HUG15_21845"/>
<evidence type="ECO:0000256" key="7">
    <source>
        <dbReference type="ARBA" id="ARBA00023288"/>
    </source>
</evidence>
<dbReference type="Pfam" id="PF25198">
    <property type="entry name" value="Spore_GerAC_N"/>
    <property type="match status" value="1"/>
</dbReference>
<evidence type="ECO:0000259" key="8">
    <source>
        <dbReference type="Pfam" id="PF05504"/>
    </source>
</evidence>
<evidence type="ECO:0000256" key="5">
    <source>
        <dbReference type="ARBA" id="ARBA00023136"/>
    </source>
</evidence>
<comment type="subcellular location">
    <subcellularLocation>
        <location evidence="1">Membrane</location>
        <topology evidence="1">Lipid-anchor</topology>
    </subcellularLocation>
</comment>